<dbReference type="AlphaFoldDB" id="A0A1B1MQ99"/>
<dbReference type="PATRIC" id="fig|1915.4.peg.5"/>
<accession>A0A1B1MQ99</accession>
<evidence type="ECO:0000313" key="4">
    <source>
        <dbReference type="Proteomes" id="UP000092598"/>
    </source>
</evidence>
<dbReference type="InterPro" id="IPR029058">
    <property type="entry name" value="AB_hydrolase_fold"/>
</dbReference>
<keyword evidence="3" id="KW-0378">Hydrolase</keyword>
<dbReference type="GO" id="GO:0016020">
    <property type="term" value="C:membrane"/>
    <property type="evidence" value="ECO:0007669"/>
    <property type="project" value="TreeGrafter"/>
</dbReference>
<dbReference type="Gene3D" id="3.40.50.1820">
    <property type="entry name" value="alpha/beta hydrolase"/>
    <property type="match status" value="1"/>
</dbReference>
<dbReference type="GO" id="GO:0046464">
    <property type="term" value="P:acylglycerol catabolic process"/>
    <property type="evidence" value="ECO:0007669"/>
    <property type="project" value="TreeGrafter"/>
</dbReference>
<protein>
    <submittedName>
        <fullName evidence="3">Alpha/beta hydrolase</fullName>
    </submittedName>
</protein>
<dbReference type="EMBL" id="CP016438">
    <property type="protein sequence ID" value="ANS62228.1"/>
    <property type="molecule type" value="Genomic_DNA"/>
</dbReference>
<name>A0A1B1MQ99_STRLN</name>
<dbReference type="PRINTS" id="PR00111">
    <property type="entry name" value="ABHYDROLASE"/>
</dbReference>
<proteinExistence type="predicted"/>
<dbReference type="EMBL" id="CP016438">
    <property type="protein sequence ID" value="ANS70811.1"/>
    <property type="molecule type" value="Genomic_DNA"/>
</dbReference>
<dbReference type="PANTHER" id="PTHR43798">
    <property type="entry name" value="MONOACYLGLYCEROL LIPASE"/>
    <property type="match status" value="1"/>
</dbReference>
<reference evidence="3 4" key="1">
    <citation type="submission" date="2016-07" db="EMBL/GenBank/DDBJ databases">
        <title>Enhancement of antibiotic productionsby engineered nitrateutilization in actinobacteria.</title>
        <authorList>
            <person name="Meng S.C."/>
        </authorList>
    </citation>
    <scope>NUCLEOTIDE SEQUENCE [LARGE SCALE GENOMIC DNA]</scope>
    <source>
        <strain evidence="3 4">NRRL 2936</strain>
    </source>
</reference>
<dbReference type="Pfam" id="PF00561">
    <property type="entry name" value="Abhydrolase_1"/>
    <property type="match status" value="1"/>
</dbReference>
<feature type="domain" description="AB hydrolase-1" evidence="1">
    <location>
        <begin position="59"/>
        <end position="291"/>
    </location>
</feature>
<dbReference type="KEGG" id="sls:SLINC_0004"/>
<dbReference type="SUPFAM" id="SSF53474">
    <property type="entry name" value="alpha/beta-Hydrolases"/>
    <property type="match status" value="1"/>
</dbReference>
<sequence>MSIDIYEVDFLNYDHHCIAHPSRKAQAMSDTHATAPTQYIEVDGERFAYRRWGKPSGVPVLLVQHFRGGMDNWDPLLTDGLAEGREVILFNGRGIASSSGTPRNRVEDMADDIAAVIRALGLEQVDLLGFSLGGYQAQEVALRHPQLVRKLLLLGTGLRGGDPTMDPKVPEVALNPVPTLEDFLFLFFGRSQAAVEAGRAFWERRHQRADQDPPSSPAVGQAQFEASMAYAEPLPGENPYAYLNAITQPTLVLNGENDVMIASVNSWHLAQNIPDAQLLIYPDAGHGAQFQYPERFLKHALQFLDE</sequence>
<evidence type="ECO:0000313" key="2">
    <source>
        <dbReference type="EMBL" id="ANS62228.1"/>
    </source>
</evidence>
<keyword evidence="4" id="KW-1185">Reference proteome</keyword>
<dbReference type="InterPro" id="IPR050266">
    <property type="entry name" value="AB_hydrolase_sf"/>
</dbReference>
<dbReference type="InterPro" id="IPR000073">
    <property type="entry name" value="AB_hydrolase_1"/>
</dbReference>
<dbReference type="GO" id="GO:0047372">
    <property type="term" value="F:monoacylglycerol lipase activity"/>
    <property type="evidence" value="ECO:0007669"/>
    <property type="project" value="TreeGrafter"/>
</dbReference>
<organism evidence="3 4">
    <name type="scientific">Streptomyces lincolnensis</name>
    <dbReference type="NCBI Taxonomy" id="1915"/>
    <lineage>
        <taxon>Bacteria</taxon>
        <taxon>Bacillati</taxon>
        <taxon>Actinomycetota</taxon>
        <taxon>Actinomycetes</taxon>
        <taxon>Kitasatosporales</taxon>
        <taxon>Streptomycetaceae</taxon>
        <taxon>Streptomyces</taxon>
    </lineage>
</organism>
<dbReference type="KEGG" id="sls:SLINC_8587"/>
<dbReference type="Proteomes" id="UP000092598">
    <property type="component" value="Chromosome"/>
</dbReference>
<dbReference type="STRING" id="1915.SLINC_0004"/>
<evidence type="ECO:0000313" key="3">
    <source>
        <dbReference type="EMBL" id="ANS70811.1"/>
    </source>
</evidence>
<dbReference type="PANTHER" id="PTHR43798:SF5">
    <property type="entry name" value="MONOACYLGLYCEROL LIPASE ABHD6"/>
    <property type="match status" value="1"/>
</dbReference>
<evidence type="ECO:0000259" key="1">
    <source>
        <dbReference type="Pfam" id="PF00561"/>
    </source>
</evidence>
<gene>
    <name evidence="2" type="ORF">SLINC_0004</name>
    <name evidence="3" type="ORF">SLINC_8587</name>
</gene>